<proteinExistence type="predicted"/>
<gene>
    <name evidence="1" type="ORF">FHR83_003984</name>
</gene>
<sequence>MIIIFSRSALTAVQTASSTLSSRIAIDDCGE</sequence>
<name>A0A7W5AIC9_9ACTN</name>
<dbReference type="AlphaFoldDB" id="A0A7W5AIC9"/>
<evidence type="ECO:0000313" key="1">
    <source>
        <dbReference type="EMBL" id="MBB3096314.1"/>
    </source>
</evidence>
<dbReference type="Proteomes" id="UP000590749">
    <property type="component" value="Unassembled WGS sequence"/>
</dbReference>
<evidence type="ECO:0000313" key="2">
    <source>
        <dbReference type="Proteomes" id="UP000590749"/>
    </source>
</evidence>
<reference evidence="1 2" key="1">
    <citation type="submission" date="2020-08" db="EMBL/GenBank/DDBJ databases">
        <title>Genomic Encyclopedia of Type Strains, Phase III (KMG-III): the genomes of soil and plant-associated and newly described type strains.</title>
        <authorList>
            <person name="Whitman W."/>
        </authorList>
    </citation>
    <scope>NUCLEOTIDE SEQUENCE [LARGE SCALE GENOMIC DNA]</scope>
    <source>
        <strain evidence="1 2">CECT 3287</strain>
    </source>
</reference>
<protein>
    <submittedName>
        <fullName evidence="1">Uncharacterized protein</fullName>
    </submittedName>
</protein>
<accession>A0A7W5AIC9</accession>
<organism evidence="1 2">
    <name type="scientific">Actinoplanes campanulatus</name>
    <dbReference type="NCBI Taxonomy" id="113559"/>
    <lineage>
        <taxon>Bacteria</taxon>
        <taxon>Bacillati</taxon>
        <taxon>Actinomycetota</taxon>
        <taxon>Actinomycetes</taxon>
        <taxon>Micromonosporales</taxon>
        <taxon>Micromonosporaceae</taxon>
        <taxon>Actinoplanes</taxon>
    </lineage>
</organism>
<dbReference type="EMBL" id="JACHXF010000008">
    <property type="protein sequence ID" value="MBB3096314.1"/>
    <property type="molecule type" value="Genomic_DNA"/>
</dbReference>
<keyword evidence="2" id="KW-1185">Reference proteome</keyword>
<comment type="caution">
    <text evidence="1">The sequence shown here is derived from an EMBL/GenBank/DDBJ whole genome shotgun (WGS) entry which is preliminary data.</text>
</comment>